<evidence type="ECO:0000313" key="1">
    <source>
        <dbReference type="EMBL" id="WAJ71036.1"/>
    </source>
</evidence>
<keyword evidence="2" id="KW-1185">Reference proteome</keyword>
<sequence length="342" mass="38546">MNTSSPLKILIIRLLNVSDVTSIGVPALRYFQKQYPEAEFHFMTFTQGAEVLKLADDSVKLIHLNKNDWPDSLIPAMESFLGHAETIIGEGYDQIINLDTSFMACFLTRFLKDAGERVMGNFMNQSVQSLVEQFQAQQLKPEYVSSPSHYMDSTFALMSRWNTKWWESSFLPENGYPEYYLAHCCGFDRLEFDMSLNLDPDSNLLAKKQQSSKQKAIALSTNALPNYPYLTELKSELEAKGFYVWLESLAEKPVQQQIAMLAATDLLVTPPSEFYWFAKAAKCPTLLITGDSEPAVLMPDYITDKTPACEACIQAIQGQHSDLPCTCIKPDVLAEQITELLA</sequence>
<dbReference type="SUPFAM" id="SSF53756">
    <property type="entry name" value="UDP-Glycosyltransferase/glycogen phosphorylase"/>
    <property type="match status" value="1"/>
</dbReference>
<organism evidence="1 2">
    <name type="scientific">Catenovulum adriaticum</name>
    <dbReference type="NCBI Taxonomy" id="2984846"/>
    <lineage>
        <taxon>Bacteria</taxon>
        <taxon>Pseudomonadati</taxon>
        <taxon>Pseudomonadota</taxon>
        <taxon>Gammaproteobacteria</taxon>
        <taxon>Alteromonadales</taxon>
        <taxon>Alteromonadaceae</taxon>
        <taxon>Catenovulum</taxon>
    </lineage>
</organism>
<evidence type="ECO:0008006" key="3">
    <source>
        <dbReference type="Google" id="ProtNLM"/>
    </source>
</evidence>
<dbReference type="Gene3D" id="3.40.50.2000">
    <property type="entry name" value="Glycogen Phosphorylase B"/>
    <property type="match status" value="1"/>
</dbReference>
<name>A0ABY7ARZ9_9ALTE</name>
<dbReference type="RefSeq" id="WP_268075500.1">
    <property type="nucleotide sequence ID" value="NZ_CP109965.1"/>
</dbReference>
<dbReference type="EMBL" id="CP109965">
    <property type="protein sequence ID" value="WAJ71036.1"/>
    <property type="molecule type" value="Genomic_DNA"/>
</dbReference>
<dbReference type="PANTHER" id="PTHR30160:SF1">
    <property type="entry name" value="LIPOPOLYSACCHARIDE 1,2-N-ACETYLGLUCOSAMINETRANSFERASE-RELATED"/>
    <property type="match status" value="1"/>
</dbReference>
<proteinExistence type="predicted"/>
<evidence type="ECO:0000313" key="2">
    <source>
        <dbReference type="Proteomes" id="UP001163726"/>
    </source>
</evidence>
<dbReference type="PANTHER" id="PTHR30160">
    <property type="entry name" value="TETRAACYLDISACCHARIDE 4'-KINASE-RELATED"/>
    <property type="match status" value="1"/>
</dbReference>
<dbReference type="Proteomes" id="UP001163726">
    <property type="component" value="Chromosome"/>
</dbReference>
<gene>
    <name evidence="1" type="ORF">OLW01_04325</name>
</gene>
<dbReference type="InterPro" id="IPR051199">
    <property type="entry name" value="LPS_LOS_Heptosyltrfase"/>
</dbReference>
<reference evidence="1" key="1">
    <citation type="submission" date="2022-10" db="EMBL/GenBank/DDBJ databases">
        <title>Catenovulum adriacola sp. nov. isolated in the Harbour of Susak.</title>
        <authorList>
            <person name="Schoch T."/>
            <person name="Reich S.J."/>
            <person name="Stoeferle S."/>
            <person name="Flaiz M."/>
            <person name="Kazda M."/>
            <person name="Riedel C.U."/>
            <person name="Duerre P."/>
        </authorList>
    </citation>
    <scope>NUCLEOTIDE SEQUENCE</scope>
    <source>
        <strain evidence="1">TS8</strain>
    </source>
</reference>
<protein>
    <recommendedName>
        <fullName evidence="3">ADP-heptose:LPS heptosyltransferase</fullName>
    </recommendedName>
</protein>
<accession>A0ABY7ARZ9</accession>